<protein>
    <submittedName>
        <fullName evidence="1">Uncharacterized protein</fullName>
    </submittedName>
</protein>
<keyword evidence="2" id="KW-1185">Reference proteome</keyword>
<reference evidence="1 2" key="1">
    <citation type="submission" date="2022-12" db="EMBL/GenBank/DDBJ databases">
        <title>Two new species, Stenotrophomonas aracearum and Stenotrophomonas oahuensis, isolated from Anthurium (Araceae family) in Hawaii.</title>
        <authorList>
            <person name="Chunag S.C."/>
            <person name="Dobhal S."/>
            <person name="Alvarez A."/>
            <person name="Arif M."/>
        </authorList>
    </citation>
    <scope>NUCLEOTIDE SEQUENCE [LARGE SCALE GENOMIC DNA]</scope>
    <source>
        <strain evidence="1 2">A5586</strain>
    </source>
</reference>
<dbReference type="RefSeq" id="WP_311191594.1">
    <property type="nucleotide sequence ID" value="NZ_CP115541.1"/>
</dbReference>
<accession>A0ABY9YQ99</accession>
<organism evidence="1 2">
    <name type="scientific">Stenotrophomonas oahuensis</name>
    <dbReference type="NCBI Taxonomy" id="3003271"/>
    <lineage>
        <taxon>Bacteria</taxon>
        <taxon>Pseudomonadati</taxon>
        <taxon>Pseudomonadota</taxon>
        <taxon>Gammaproteobacteria</taxon>
        <taxon>Lysobacterales</taxon>
        <taxon>Lysobacteraceae</taxon>
        <taxon>Stenotrophomonas</taxon>
    </lineage>
</organism>
<dbReference type="Proteomes" id="UP001302072">
    <property type="component" value="Chromosome"/>
</dbReference>
<evidence type="ECO:0000313" key="1">
    <source>
        <dbReference type="EMBL" id="WNH52394.1"/>
    </source>
</evidence>
<evidence type="ECO:0000313" key="2">
    <source>
        <dbReference type="Proteomes" id="UP001302072"/>
    </source>
</evidence>
<name>A0ABY9YQ99_9GAMM</name>
<dbReference type="EMBL" id="CP115541">
    <property type="protein sequence ID" value="WNH52394.1"/>
    <property type="molecule type" value="Genomic_DNA"/>
</dbReference>
<sequence>MSNDSADSVGQKTPDDGVEAQTAWKTLDWFRVKCQGREFVDAPIYANGYQQMPISIEIRALDANGNVVTLSQSQLDGIKLIDFYDESSLPTAQYNPVFEYGWTVGREQGDGDAAATEAAPAGVQTVMRYLIAARSTNIKASAMVISPDGSTFKTNHTTTGPGHFDSWIQAIMVPEVVHTVDSFKIEREDELDSMWVDIDMYYIGFKDESLRIVRDLSNSHELNKPHYRWEKGGWRSKVHIAFAVGEKRSFRYPSNPPSGEEHLAPWFTVNKYSGKASVARISCWIYPNPSIAEHLEAFYWDQNGNRGKIMIRHSSDGNTIGLGPA</sequence>
<gene>
    <name evidence="1" type="ORF">PDM29_19010</name>
</gene>
<proteinExistence type="predicted"/>